<evidence type="ECO:0000313" key="3">
    <source>
        <dbReference type="Proteomes" id="UP001596353"/>
    </source>
</evidence>
<evidence type="ECO:0000259" key="1">
    <source>
        <dbReference type="Pfam" id="PF06744"/>
    </source>
</evidence>
<sequence length="128" mass="13898">MAFNLEPKDLSGNASRVTLNVDGQVLSYFNAATRPTPMTWPGPDGTNMITLTFAPVDGTSELITSETGSWAFLRLIRKGRLSKTALPEVFNLSLGAGQFAAQFNLRANSVENPFDLTMFSGFTCPRGF</sequence>
<dbReference type="Proteomes" id="UP001596353">
    <property type="component" value="Unassembled WGS sequence"/>
</dbReference>
<dbReference type="Pfam" id="PF06744">
    <property type="entry name" value="IcmF_C"/>
    <property type="match status" value="1"/>
</dbReference>
<protein>
    <submittedName>
        <fullName evidence="2">Type VI secretion IcmF C-terminal domain-containing protein</fullName>
    </submittedName>
</protein>
<dbReference type="PANTHER" id="PTHR36153:SF1">
    <property type="entry name" value="TYPE VI SECRETION SYSTEM COMPONENT TSSM1"/>
    <property type="match status" value="1"/>
</dbReference>
<dbReference type="PANTHER" id="PTHR36153">
    <property type="entry name" value="INNER MEMBRANE PROTEIN-RELATED"/>
    <property type="match status" value="1"/>
</dbReference>
<organism evidence="2 3">
    <name type="scientific">Sulfitobacter porphyrae</name>
    <dbReference type="NCBI Taxonomy" id="1246864"/>
    <lineage>
        <taxon>Bacteria</taxon>
        <taxon>Pseudomonadati</taxon>
        <taxon>Pseudomonadota</taxon>
        <taxon>Alphaproteobacteria</taxon>
        <taxon>Rhodobacterales</taxon>
        <taxon>Roseobacteraceae</taxon>
        <taxon>Sulfitobacter</taxon>
    </lineage>
</organism>
<feature type="domain" description="Type VI secretion system IcmF C-terminal" evidence="1">
    <location>
        <begin position="3"/>
        <end position="109"/>
    </location>
</feature>
<dbReference type="InterPro" id="IPR053156">
    <property type="entry name" value="T6SS_TssM-like"/>
</dbReference>
<gene>
    <name evidence="2" type="ORF">ACFQFQ_27015</name>
</gene>
<dbReference type="EMBL" id="JBHSWG010000004">
    <property type="protein sequence ID" value="MFC6762354.1"/>
    <property type="molecule type" value="Genomic_DNA"/>
</dbReference>
<comment type="caution">
    <text evidence="2">The sequence shown here is derived from an EMBL/GenBank/DDBJ whole genome shotgun (WGS) entry which is preliminary data.</text>
</comment>
<accession>A0ABW2BA23</accession>
<proteinExistence type="predicted"/>
<name>A0ABW2BA23_9RHOB</name>
<keyword evidence="3" id="KW-1185">Reference proteome</keyword>
<evidence type="ECO:0000313" key="2">
    <source>
        <dbReference type="EMBL" id="MFC6762354.1"/>
    </source>
</evidence>
<reference evidence="3" key="1">
    <citation type="journal article" date="2019" name="Int. J. Syst. Evol. Microbiol.">
        <title>The Global Catalogue of Microorganisms (GCM) 10K type strain sequencing project: providing services to taxonomists for standard genome sequencing and annotation.</title>
        <authorList>
            <consortium name="The Broad Institute Genomics Platform"/>
            <consortium name="The Broad Institute Genome Sequencing Center for Infectious Disease"/>
            <person name="Wu L."/>
            <person name="Ma J."/>
        </authorList>
    </citation>
    <scope>NUCLEOTIDE SEQUENCE [LARGE SCALE GENOMIC DNA]</scope>
    <source>
        <strain evidence="3">CCUG 66188</strain>
    </source>
</reference>
<dbReference type="InterPro" id="IPR010623">
    <property type="entry name" value="IcmF_C"/>
</dbReference>